<keyword evidence="2" id="KW-1185">Reference proteome</keyword>
<dbReference type="GO" id="GO:0002161">
    <property type="term" value="F:aminoacyl-tRNA deacylase activity"/>
    <property type="evidence" value="ECO:0007669"/>
    <property type="project" value="InterPro"/>
</dbReference>
<sequence length="166" mass="18037">MKDALTIHRSLLEREIVHEIVRLPRPITQADELPRMLDLPPERCLATRMYGCLDAARGERFLAALIVPAGSHPDLEPVRRAVGARLIRPARPDLVNSIADYCADLVCPLLLPDTVPVLIEQDTMDLLSPDVVVYTATGEPLTALGLRMADLYALSGAKPVGLCPAG</sequence>
<dbReference type="SUPFAM" id="SSF55826">
    <property type="entry name" value="YbaK/ProRS associated domain"/>
    <property type="match status" value="1"/>
</dbReference>
<evidence type="ECO:0000313" key="2">
    <source>
        <dbReference type="Proteomes" id="UP000236723"/>
    </source>
</evidence>
<proteinExistence type="predicted"/>
<protein>
    <submittedName>
        <fullName evidence="1">Cys-tRNA(Pro) deacylase, prolyl-tRNA editing enzyme YbaK/EbsC</fullName>
    </submittedName>
</protein>
<dbReference type="Gene3D" id="3.90.960.10">
    <property type="entry name" value="YbaK/aminoacyl-tRNA synthetase-associated domain"/>
    <property type="match status" value="1"/>
</dbReference>
<evidence type="ECO:0000313" key="1">
    <source>
        <dbReference type="EMBL" id="SEG83064.1"/>
    </source>
</evidence>
<dbReference type="Proteomes" id="UP000236723">
    <property type="component" value="Unassembled WGS sequence"/>
</dbReference>
<accession>A0A1H6DCX3</accession>
<dbReference type="AlphaFoldDB" id="A0A1H6DCX3"/>
<organism evidence="1 2">
    <name type="scientific">Thermomonospora echinospora</name>
    <dbReference type="NCBI Taxonomy" id="1992"/>
    <lineage>
        <taxon>Bacteria</taxon>
        <taxon>Bacillati</taxon>
        <taxon>Actinomycetota</taxon>
        <taxon>Actinomycetes</taxon>
        <taxon>Streptosporangiales</taxon>
        <taxon>Thermomonosporaceae</taxon>
        <taxon>Thermomonospora</taxon>
    </lineage>
</organism>
<dbReference type="RefSeq" id="WP_103941809.1">
    <property type="nucleotide sequence ID" value="NZ_FNVO01000015.1"/>
</dbReference>
<gene>
    <name evidence="1" type="ORF">SAMN04489712_115135</name>
</gene>
<dbReference type="InterPro" id="IPR036754">
    <property type="entry name" value="YbaK/aa-tRNA-synt-asso_dom_sf"/>
</dbReference>
<dbReference type="OrthoDB" id="3533795at2"/>
<reference evidence="2" key="1">
    <citation type="submission" date="2016-10" db="EMBL/GenBank/DDBJ databases">
        <authorList>
            <person name="Varghese N."/>
            <person name="Submissions S."/>
        </authorList>
    </citation>
    <scope>NUCLEOTIDE SEQUENCE [LARGE SCALE GENOMIC DNA]</scope>
    <source>
        <strain evidence="2">DSM 43163</strain>
    </source>
</reference>
<name>A0A1H6DCX3_9ACTN</name>
<dbReference type="EMBL" id="FNVO01000015">
    <property type="protein sequence ID" value="SEG83064.1"/>
    <property type="molecule type" value="Genomic_DNA"/>
</dbReference>